<comment type="caution">
    <text evidence="2">The sequence shown here is derived from an EMBL/GenBank/DDBJ whole genome shotgun (WGS) entry which is preliminary data.</text>
</comment>
<dbReference type="Proteomes" id="UP001597478">
    <property type="component" value="Unassembled WGS sequence"/>
</dbReference>
<evidence type="ECO:0000256" key="1">
    <source>
        <dbReference type="SAM" id="MobiDB-lite"/>
    </source>
</evidence>
<sequence>MGFEAVIEAIAETGRAASRVADVVGSVDPAGAVPDGDAGMPGSKSAAKLAAVKQAWQGKGKATATALDEHAQSIATAAERYRTSDEAAQHDLSVAAQPTGGRRPV</sequence>
<dbReference type="EMBL" id="JBHUOF010000004">
    <property type="protein sequence ID" value="MFD2798457.1"/>
    <property type="molecule type" value="Genomic_DNA"/>
</dbReference>
<dbReference type="RefSeq" id="WP_377389281.1">
    <property type="nucleotide sequence ID" value="NZ_JBHSAN010000017.1"/>
</dbReference>
<accession>A0ABW5W5Q4</accession>
<gene>
    <name evidence="2" type="ORF">ACFS2C_03515</name>
</gene>
<protein>
    <submittedName>
        <fullName evidence="2">Type VII secretion target</fullName>
    </submittedName>
</protein>
<dbReference type="Pfam" id="PF10824">
    <property type="entry name" value="T7SS_ESX_EspC"/>
    <property type="match status" value="1"/>
</dbReference>
<keyword evidence="3" id="KW-1185">Reference proteome</keyword>
<dbReference type="InterPro" id="IPR022536">
    <property type="entry name" value="EspC"/>
</dbReference>
<organism evidence="2 3">
    <name type="scientific">Prauserella oleivorans</name>
    <dbReference type="NCBI Taxonomy" id="1478153"/>
    <lineage>
        <taxon>Bacteria</taxon>
        <taxon>Bacillati</taxon>
        <taxon>Actinomycetota</taxon>
        <taxon>Actinomycetes</taxon>
        <taxon>Pseudonocardiales</taxon>
        <taxon>Pseudonocardiaceae</taxon>
        <taxon>Prauserella</taxon>
    </lineage>
</organism>
<evidence type="ECO:0000313" key="3">
    <source>
        <dbReference type="Proteomes" id="UP001597478"/>
    </source>
</evidence>
<name>A0ABW5W5Q4_9PSEU</name>
<proteinExistence type="predicted"/>
<feature type="region of interest" description="Disordered" evidence="1">
    <location>
        <begin position="82"/>
        <end position="105"/>
    </location>
</feature>
<evidence type="ECO:0000313" key="2">
    <source>
        <dbReference type="EMBL" id="MFD2798457.1"/>
    </source>
</evidence>
<reference evidence="3" key="1">
    <citation type="journal article" date="2019" name="Int. J. Syst. Evol. Microbiol.">
        <title>The Global Catalogue of Microorganisms (GCM) 10K type strain sequencing project: providing services to taxonomists for standard genome sequencing and annotation.</title>
        <authorList>
            <consortium name="The Broad Institute Genomics Platform"/>
            <consortium name="The Broad Institute Genome Sequencing Center for Infectious Disease"/>
            <person name="Wu L."/>
            <person name="Ma J."/>
        </authorList>
    </citation>
    <scope>NUCLEOTIDE SEQUENCE [LARGE SCALE GENOMIC DNA]</scope>
    <source>
        <strain evidence="3">IBRC-M 10906</strain>
    </source>
</reference>